<comment type="caution">
    <text evidence="1">The sequence shown here is derived from an EMBL/GenBank/DDBJ whole genome shotgun (WGS) entry which is preliminary data.</text>
</comment>
<reference evidence="1" key="2">
    <citation type="submission" date="2023-06" db="EMBL/GenBank/DDBJ databases">
        <authorList>
            <consortium name="Lawrence Berkeley National Laboratory"/>
            <person name="Mondo S.J."/>
            <person name="Hensen N."/>
            <person name="Bonometti L."/>
            <person name="Westerberg I."/>
            <person name="Brannstrom I.O."/>
            <person name="Guillou S."/>
            <person name="Cros-Aarteil S."/>
            <person name="Calhoun S."/>
            <person name="Haridas S."/>
            <person name="Kuo A."/>
            <person name="Pangilinan J."/>
            <person name="Riley R."/>
            <person name="Labutti K."/>
            <person name="Andreopoulos B."/>
            <person name="Lipzen A."/>
            <person name="Chen C."/>
            <person name="Yanf M."/>
            <person name="Daum C."/>
            <person name="Ng V."/>
            <person name="Clum A."/>
            <person name="Steindorff A."/>
            <person name="Ohm R."/>
            <person name="Martin F."/>
            <person name="Silar P."/>
            <person name="Natvig D."/>
            <person name="Lalanne C."/>
            <person name="Gautier V."/>
            <person name="Ament-Velasquez S.L."/>
            <person name="Kruys A."/>
            <person name="Hutchinson M.I."/>
            <person name="Powell A.J."/>
            <person name="Barry K."/>
            <person name="Miller A.N."/>
            <person name="Grigoriev I.V."/>
            <person name="Debuchy R."/>
            <person name="Gladieux P."/>
            <person name="Thoren M.H."/>
            <person name="Johannesson H."/>
        </authorList>
    </citation>
    <scope>NUCLEOTIDE SEQUENCE</scope>
    <source>
        <strain evidence="1">PSN324</strain>
    </source>
</reference>
<reference evidence="1" key="1">
    <citation type="journal article" date="2023" name="Mol. Phylogenet. Evol.">
        <title>Genome-scale phylogeny and comparative genomics of the fungal order Sordariales.</title>
        <authorList>
            <person name="Hensen N."/>
            <person name="Bonometti L."/>
            <person name="Westerberg I."/>
            <person name="Brannstrom I.O."/>
            <person name="Guillou S."/>
            <person name="Cros-Aarteil S."/>
            <person name="Calhoun S."/>
            <person name="Haridas S."/>
            <person name="Kuo A."/>
            <person name="Mondo S."/>
            <person name="Pangilinan J."/>
            <person name="Riley R."/>
            <person name="LaButti K."/>
            <person name="Andreopoulos B."/>
            <person name="Lipzen A."/>
            <person name="Chen C."/>
            <person name="Yan M."/>
            <person name="Daum C."/>
            <person name="Ng V."/>
            <person name="Clum A."/>
            <person name="Steindorff A."/>
            <person name="Ohm R.A."/>
            <person name="Martin F."/>
            <person name="Silar P."/>
            <person name="Natvig D.O."/>
            <person name="Lalanne C."/>
            <person name="Gautier V."/>
            <person name="Ament-Velasquez S.L."/>
            <person name="Kruys A."/>
            <person name="Hutchinson M.I."/>
            <person name="Powell A.J."/>
            <person name="Barry K."/>
            <person name="Miller A.N."/>
            <person name="Grigoriev I.V."/>
            <person name="Debuchy R."/>
            <person name="Gladieux P."/>
            <person name="Hiltunen Thoren M."/>
            <person name="Johannesson H."/>
        </authorList>
    </citation>
    <scope>NUCLEOTIDE SEQUENCE</scope>
    <source>
        <strain evidence="1">PSN324</strain>
    </source>
</reference>
<keyword evidence="2" id="KW-1185">Reference proteome</keyword>
<proteinExistence type="predicted"/>
<organism evidence="1 2">
    <name type="scientific">Cladorrhinum samala</name>
    <dbReference type="NCBI Taxonomy" id="585594"/>
    <lineage>
        <taxon>Eukaryota</taxon>
        <taxon>Fungi</taxon>
        <taxon>Dikarya</taxon>
        <taxon>Ascomycota</taxon>
        <taxon>Pezizomycotina</taxon>
        <taxon>Sordariomycetes</taxon>
        <taxon>Sordariomycetidae</taxon>
        <taxon>Sordariales</taxon>
        <taxon>Podosporaceae</taxon>
        <taxon>Cladorrhinum</taxon>
    </lineage>
</organism>
<evidence type="ECO:0000313" key="1">
    <source>
        <dbReference type="EMBL" id="KAK4464748.1"/>
    </source>
</evidence>
<sequence>MPLSMPRFPSKAASYPRNIAYRWATSIQKHRSKMSIQFSVLPISAILILMISALFLSPSNSAPTSESQGMCTSHTQSNILAESFPNSATGVLNATLGIIPISLDLARRLIPPQYGILEKAYRSLLPDFPEGMYPVLIQAAHDHDVQFRAYGISIDDFSRVGLEFPFLDLLGDGYSSFRWAPAQLISAVNEIAVDGSRAYGTIVSPAEYEPACNAYSALPNGATYFKGSSVSSHEFVEVEMEQLPVPNLSPYSVELFKNITNQPTFANGTTCDNMIRLFNTTMSVDELAPRTVRGRVKAKTFPFPEEEEQEWADVFGIQVATPFIENNYLDCRTMQGYAGTGGPGDSHVAGSLGDVHDL</sequence>
<gene>
    <name evidence="1" type="ORF">QBC42DRAFT_196295</name>
</gene>
<accession>A0AAV9HVJ1</accession>
<dbReference type="EMBL" id="MU864945">
    <property type="protein sequence ID" value="KAK4464748.1"/>
    <property type="molecule type" value="Genomic_DNA"/>
</dbReference>
<dbReference type="Proteomes" id="UP001321749">
    <property type="component" value="Unassembled WGS sequence"/>
</dbReference>
<dbReference type="AlphaFoldDB" id="A0AAV9HVJ1"/>
<evidence type="ECO:0000313" key="2">
    <source>
        <dbReference type="Proteomes" id="UP001321749"/>
    </source>
</evidence>
<name>A0AAV9HVJ1_9PEZI</name>
<protein>
    <submittedName>
        <fullName evidence="1">Uncharacterized protein</fullName>
    </submittedName>
</protein>